<dbReference type="Pfam" id="PF04102">
    <property type="entry name" value="SlyX"/>
    <property type="match status" value="1"/>
</dbReference>
<keyword evidence="2" id="KW-0175">Coiled coil</keyword>
<evidence type="ECO:0000313" key="3">
    <source>
        <dbReference type="EMBL" id="PQJ83385.1"/>
    </source>
</evidence>
<protein>
    <recommendedName>
        <fullName evidence="1">Protein SlyX homolog</fullName>
    </recommendedName>
</protein>
<evidence type="ECO:0000256" key="2">
    <source>
        <dbReference type="SAM" id="Coils"/>
    </source>
</evidence>
<reference evidence="3 4" key="1">
    <citation type="submission" date="2016-12" db="EMBL/GenBank/DDBJ databases">
        <title>Diversity of luminous bacteria.</title>
        <authorList>
            <person name="Yoshizawa S."/>
            <person name="Kogure K."/>
        </authorList>
    </citation>
    <scope>NUCLEOTIDE SEQUENCE [LARGE SCALE GENOMIC DNA]</scope>
    <source>
        <strain evidence="3 4">ATCC 33715</strain>
    </source>
</reference>
<comment type="similarity">
    <text evidence="1">Belongs to the SlyX family.</text>
</comment>
<dbReference type="HAMAP" id="MF_00715">
    <property type="entry name" value="SlyX"/>
    <property type="match status" value="1"/>
</dbReference>
<comment type="caution">
    <text evidence="3">The sequence shown here is derived from an EMBL/GenBank/DDBJ whole genome shotgun (WGS) entry which is preliminary data.</text>
</comment>
<dbReference type="EMBL" id="MSCO01000003">
    <property type="protein sequence ID" value="PQJ83385.1"/>
    <property type="molecule type" value="Genomic_DNA"/>
</dbReference>
<evidence type="ECO:0000256" key="1">
    <source>
        <dbReference type="HAMAP-Rule" id="MF_00715"/>
    </source>
</evidence>
<gene>
    <name evidence="1" type="primary">slyX</name>
    <name evidence="3" type="ORF">BTO22_18545</name>
</gene>
<dbReference type="PANTHER" id="PTHR36508:SF1">
    <property type="entry name" value="PROTEIN SLYX"/>
    <property type="match status" value="1"/>
</dbReference>
<dbReference type="Gene3D" id="1.20.5.300">
    <property type="match status" value="1"/>
</dbReference>
<dbReference type="PANTHER" id="PTHR36508">
    <property type="entry name" value="PROTEIN SLYX"/>
    <property type="match status" value="1"/>
</dbReference>
<dbReference type="AlphaFoldDB" id="A0A2S7X0S9"/>
<organism evidence="3 4">
    <name type="scientific">Aliivibrio sifiae</name>
    <dbReference type="NCBI Taxonomy" id="566293"/>
    <lineage>
        <taxon>Bacteria</taxon>
        <taxon>Pseudomonadati</taxon>
        <taxon>Pseudomonadota</taxon>
        <taxon>Gammaproteobacteria</taxon>
        <taxon>Vibrionales</taxon>
        <taxon>Vibrionaceae</taxon>
        <taxon>Aliivibrio</taxon>
    </lineage>
</organism>
<sequence>MTTDIKKLEDKISDLECQMAFQEQTVEELNDALSQQQLLITNMQVQMKFMVGKMKTMDSSNMADTSEETPPPHY</sequence>
<feature type="coiled-coil region" evidence="2">
    <location>
        <begin position="5"/>
        <end position="46"/>
    </location>
</feature>
<dbReference type="NCBIfam" id="NF003357">
    <property type="entry name" value="PRK04406.1"/>
    <property type="match status" value="1"/>
</dbReference>
<accession>A0A2S7X0S9</accession>
<dbReference type="OrthoDB" id="5771733at2"/>
<proteinExistence type="inferred from homology"/>
<dbReference type="Proteomes" id="UP000239263">
    <property type="component" value="Unassembled WGS sequence"/>
</dbReference>
<evidence type="ECO:0000313" key="4">
    <source>
        <dbReference type="Proteomes" id="UP000239263"/>
    </source>
</evidence>
<dbReference type="InterPro" id="IPR007236">
    <property type="entry name" value="SlyX"/>
</dbReference>
<name>A0A2S7X0S9_9GAMM</name>
<dbReference type="RefSeq" id="WP_105056804.1">
    <property type="nucleotide sequence ID" value="NZ_CAWNRT010000003.1"/>
</dbReference>